<feature type="coiled-coil region" evidence="3">
    <location>
        <begin position="467"/>
        <end position="494"/>
    </location>
</feature>
<evidence type="ECO:0000256" key="2">
    <source>
        <dbReference type="ARBA" id="ARBA00022840"/>
    </source>
</evidence>
<dbReference type="Gene3D" id="3.40.50.300">
    <property type="entry name" value="P-loop containing nucleotide triphosphate hydrolases"/>
    <property type="match status" value="1"/>
</dbReference>
<gene>
    <name evidence="6" type="ORF">VTL71DRAFT_12075</name>
</gene>
<dbReference type="SMART" id="SM00382">
    <property type="entry name" value="AAA"/>
    <property type="match status" value="1"/>
</dbReference>
<sequence>MCSMTESMTLEYSQSKQGEPINVHSLQPLRKNGTLFLEARLRDGFFESGGLVPDGYAKLLESQLVKNDGTFDMLEDILANEGNAISRLGYEYEQAKDMLQCLKVVEYVGPATLETCFSSFAVELKVNIFQVYTNAHGENLKNADGLLGEVLSMPHARFEGIWDELIFHHELKADLIWMMTNILRFSRAFTAHKIQRKLNPLILLHGPPGSGKSSLCLGLAQKISIRLSGTYKSTRLIQIKTAALLSKYFSESAKHVDDIFSRISAMCESDPEGFICVLIDEVESIASSREYSTKEGESHDSLRATNALLTGLDRTARYPNVVFLFTSNLYDALEPAFLDRCGLTEFVGPPSIAGQYEILRSGLVKLILCEVIQPAADLPTYDDALVQTQLSMDLPGSKLLDIVRRIHSSTKGQKARISGRSLGQLPEKGLMRYLRGEECDLATALSFCKRCVDDTVKGVTEVFGDSIEVAKAKALEAEARKSDLSDTLKELDQISTEILAVQYETIQSEEEKYNPTPAMDSLDESGNGLLENEDCEMVAKDDSNPVMETLDELDTSPLGGEDFQMVERNSSPSNANVQRPDQKKRTFVQSLEWNEGAKGMGHKRTKM</sequence>
<feature type="region of interest" description="Disordered" evidence="4">
    <location>
        <begin position="565"/>
        <end position="585"/>
    </location>
</feature>
<keyword evidence="1" id="KW-0547">Nucleotide-binding</keyword>
<evidence type="ECO:0000256" key="4">
    <source>
        <dbReference type="SAM" id="MobiDB-lite"/>
    </source>
</evidence>
<name>A0ABR4CSG9_9HELO</name>
<evidence type="ECO:0000256" key="1">
    <source>
        <dbReference type="ARBA" id="ARBA00022741"/>
    </source>
</evidence>
<comment type="caution">
    <text evidence="6">The sequence shown here is derived from an EMBL/GenBank/DDBJ whole genome shotgun (WGS) entry which is preliminary data.</text>
</comment>
<keyword evidence="7" id="KW-1185">Reference proteome</keyword>
<dbReference type="InterPro" id="IPR027417">
    <property type="entry name" value="P-loop_NTPase"/>
</dbReference>
<keyword evidence="3" id="KW-0175">Coiled coil</keyword>
<feature type="domain" description="AAA+ ATPase" evidence="5">
    <location>
        <begin position="198"/>
        <end position="347"/>
    </location>
</feature>
<dbReference type="PANTHER" id="PTHR45991">
    <property type="entry name" value="PACHYTENE CHECKPOINT PROTEIN 2"/>
    <property type="match status" value="1"/>
</dbReference>
<evidence type="ECO:0000256" key="3">
    <source>
        <dbReference type="SAM" id="Coils"/>
    </source>
</evidence>
<dbReference type="InterPro" id="IPR003593">
    <property type="entry name" value="AAA+_ATPase"/>
</dbReference>
<organism evidence="6 7">
    <name type="scientific">Oculimacula yallundae</name>
    <dbReference type="NCBI Taxonomy" id="86028"/>
    <lineage>
        <taxon>Eukaryota</taxon>
        <taxon>Fungi</taxon>
        <taxon>Dikarya</taxon>
        <taxon>Ascomycota</taxon>
        <taxon>Pezizomycotina</taxon>
        <taxon>Leotiomycetes</taxon>
        <taxon>Helotiales</taxon>
        <taxon>Ploettnerulaceae</taxon>
        <taxon>Oculimacula</taxon>
    </lineage>
</organism>
<proteinExistence type="predicted"/>
<dbReference type="SUPFAM" id="SSF52540">
    <property type="entry name" value="P-loop containing nucleoside triphosphate hydrolases"/>
    <property type="match status" value="1"/>
</dbReference>
<dbReference type="InterPro" id="IPR044539">
    <property type="entry name" value="Pch2-like"/>
</dbReference>
<accession>A0ABR4CSG9</accession>
<dbReference type="InterPro" id="IPR003959">
    <property type="entry name" value="ATPase_AAA_core"/>
</dbReference>
<evidence type="ECO:0000313" key="7">
    <source>
        <dbReference type="Proteomes" id="UP001595075"/>
    </source>
</evidence>
<keyword evidence="2" id="KW-0067">ATP-binding</keyword>
<dbReference type="Proteomes" id="UP001595075">
    <property type="component" value="Unassembled WGS sequence"/>
</dbReference>
<dbReference type="EMBL" id="JAZHXI010000004">
    <property type="protein sequence ID" value="KAL2072732.1"/>
    <property type="molecule type" value="Genomic_DNA"/>
</dbReference>
<evidence type="ECO:0000313" key="6">
    <source>
        <dbReference type="EMBL" id="KAL2072732.1"/>
    </source>
</evidence>
<feature type="compositionally biased region" description="Polar residues" evidence="4">
    <location>
        <begin position="567"/>
        <end position="579"/>
    </location>
</feature>
<reference evidence="6 7" key="1">
    <citation type="journal article" date="2024" name="Commun. Biol.">
        <title>Comparative genomic analysis of thermophilic fungi reveals convergent evolutionary adaptations and gene losses.</title>
        <authorList>
            <person name="Steindorff A.S."/>
            <person name="Aguilar-Pontes M.V."/>
            <person name="Robinson A.J."/>
            <person name="Andreopoulos B."/>
            <person name="LaButti K."/>
            <person name="Kuo A."/>
            <person name="Mondo S."/>
            <person name="Riley R."/>
            <person name="Otillar R."/>
            <person name="Haridas S."/>
            <person name="Lipzen A."/>
            <person name="Grimwood J."/>
            <person name="Schmutz J."/>
            <person name="Clum A."/>
            <person name="Reid I.D."/>
            <person name="Moisan M.C."/>
            <person name="Butler G."/>
            <person name="Nguyen T.T.M."/>
            <person name="Dewar K."/>
            <person name="Conant G."/>
            <person name="Drula E."/>
            <person name="Henrissat B."/>
            <person name="Hansel C."/>
            <person name="Singer S."/>
            <person name="Hutchinson M.I."/>
            <person name="de Vries R.P."/>
            <person name="Natvig D.O."/>
            <person name="Powell A.J."/>
            <person name="Tsang A."/>
            <person name="Grigoriev I.V."/>
        </authorList>
    </citation>
    <scope>NUCLEOTIDE SEQUENCE [LARGE SCALE GENOMIC DNA]</scope>
    <source>
        <strain evidence="6 7">CBS 494.80</strain>
    </source>
</reference>
<dbReference type="Pfam" id="PF00004">
    <property type="entry name" value="AAA"/>
    <property type="match status" value="1"/>
</dbReference>
<protein>
    <recommendedName>
        <fullName evidence="5">AAA+ ATPase domain-containing protein</fullName>
    </recommendedName>
</protein>
<dbReference type="PANTHER" id="PTHR45991:SF1">
    <property type="entry name" value="PACHYTENE CHECKPOINT PROTEIN 2 HOMOLOG"/>
    <property type="match status" value="1"/>
</dbReference>
<evidence type="ECO:0000259" key="5">
    <source>
        <dbReference type="SMART" id="SM00382"/>
    </source>
</evidence>